<evidence type="ECO:0000256" key="1">
    <source>
        <dbReference type="SAM" id="Phobius"/>
    </source>
</evidence>
<sequence length="122" mass="13599">MFFLLPLCVIFFGGLAFASLSHPFALNVPAATYAFKGYSRVFGPYIWEIADKVLKFPALPVNIPAFELAFPGITLPLSQELGITSVFILGLLIGVGLEYDLRITAFFRKVEKTLLRRKRKTA</sequence>
<feature type="signal peptide" evidence="2">
    <location>
        <begin position="1"/>
        <end position="18"/>
    </location>
</feature>
<keyword evidence="4" id="KW-1185">Reference proteome</keyword>
<dbReference type="Proteomes" id="UP001190700">
    <property type="component" value="Unassembled WGS sequence"/>
</dbReference>
<proteinExistence type="predicted"/>
<reference evidence="3 4" key="1">
    <citation type="journal article" date="2015" name="Genome Biol. Evol.">
        <title>Comparative Genomics of a Bacterivorous Green Alga Reveals Evolutionary Causalities and Consequences of Phago-Mixotrophic Mode of Nutrition.</title>
        <authorList>
            <person name="Burns J.A."/>
            <person name="Paasch A."/>
            <person name="Narechania A."/>
            <person name="Kim E."/>
        </authorList>
    </citation>
    <scope>NUCLEOTIDE SEQUENCE [LARGE SCALE GENOMIC DNA]</scope>
    <source>
        <strain evidence="3 4">PLY_AMNH</strain>
    </source>
</reference>
<name>A0AAE0CG82_9CHLO</name>
<dbReference type="AlphaFoldDB" id="A0AAE0CG82"/>
<evidence type="ECO:0000313" key="4">
    <source>
        <dbReference type="Proteomes" id="UP001190700"/>
    </source>
</evidence>
<feature type="transmembrane region" description="Helical" evidence="1">
    <location>
        <begin position="81"/>
        <end position="99"/>
    </location>
</feature>
<keyword evidence="2" id="KW-0732">Signal</keyword>
<keyword evidence="1" id="KW-1133">Transmembrane helix</keyword>
<comment type="caution">
    <text evidence="3">The sequence shown here is derived from an EMBL/GenBank/DDBJ whole genome shotgun (WGS) entry which is preliminary data.</text>
</comment>
<feature type="chain" id="PRO_5042105850" evidence="2">
    <location>
        <begin position="19"/>
        <end position="122"/>
    </location>
</feature>
<protein>
    <submittedName>
        <fullName evidence="3">Uncharacterized protein</fullName>
    </submittedName>
</protein>
<keyword evidence="1" id="KW-0812">Transmembrane</keyword>
<evidence type="ECO:0000256" key="2">
    <source>
        <dbReference type="SAM" id="SignalP"/>
    </source>
</evidence>
<gene>
    <name evidence="3" type="ORF">CYMTET_36961</name>
</gene>
<evidence type="ECO:0000313" key="3">
    <source>
        <dbReference type="EMBL" id="KAK3253803.1"/>
    </source>
</evidence>
<accession>A0AAE0CG82</accession>
<dbReference type="EMBL" id="LGRX02024628">
    <property type="protein sequence ID" value="KAK3253803.1"/>
    <property type="molecule type" value="Genomic_DNA"/>
</dbReference>
<keyword evidence="1" id="KW-0472">Membrane</keyword>
<organism evidence="3 4">
    <name type="scientific">Cymbomonas tetramitiformis</name>
    <dbReference type="NCBI Taxonomy" id="36881"/>
    <lineage>
        <taxon>Eukaryota</taxon>
        <taxon>Viridiplantae</taxon>
        <taxon>Chlorophyta</taxon>
        <taxon>Pyramimonadophyceae</taxon>
        <taxon>Pyramimonadales</taxon>
        <taxon>Pyramimonadaceae</taxon>
        <taxon>Cymbomonas</taxon>
    </lineage>
</organism>